<reference evidence="2" key="1">
    <citation type="journal article" date="2019" name="Int. J. Syst. Evol. Microbiol.">
        <title>The Global Catalogue of Microorganisms (GCM) 10K type strain sequencing project: providing services to taxonomists for standard genome sequencing and annotation.</title>
        <authorList>
            <consortium name="The Broad Institute Genomics Platform"/>
            <consortium name="The Broad Institute Genome Sequencing Center for Infectious Disease"/>
            <person name="Wu L."/>
            <person name="Ma J."/>
        </authorList>
    </citation>
    <scope>NUCLEOTIDE SEQUENCE [LARGE SCALE GENOMIC DNA]</scope>
    <source>
        <strain evidence="2">TISTR 1535</strain>
    </source>
</reference>
<gene>
    <name evidence="1" type="ORF">ACFSUO_04955</name>
</gene>
<proteinExistence type="predicted"/>
<keyword evidence="2" id="KW-1185">Reference proteome</keyword>
<evidence type="ECO:0008006" key="3">
    <source>
        <dbReference type="Google" id="ProtNLM"/>
    </source>
</evidence>
<comment type="caution">
    <text evidence="1">The sequence shown here is derived from an EMBL/GenBank/DDBJ whole genome shotgun (WGS) entry which is preliminary data.</text>
</comment>
<dbReference type="EMBL" id="JBHUNA010000008">
    <property type="protein sequence ID" value="MFD2760322.1"/>
    <property type="molecule type" value="Genomic_DNA"/>
</dbReference>
<dbReference type="Gene3D" id="3.90.79.10">
    <property type="entry name" value="Nucleoside Triphosphate Pyrophosphohydrolase"/>
    <property type="match status" value="1"/>
</dbReference>
<dbReference type="InterPro" id="IPR015797">
    <property type="entry name" value="NUDIX_hydrolase-like_dom_sf"/>
</dbReference>
<dbReference type="Proteomes" id="UP001597502">
    <property type="component" value="Unassembled WGS sequence"/>
</dbReference>
<accession>A0ABW5V2T7</accession>
<sequence length="250" mass="29252">MKSILLTPLTKEVEIEYTQNLVQLSSERKNEIEEFWMEINQDGLFHRGEVFNVDSLIEQESLYKIMLNCTDYAHYLHTVRNHIADEEGCKVVFGAGLVETNDSKFVFGEMANHTAYPGRLQCVGGGLSWDDKKGNHFDIKESVLRELNEELGIDYSKHIEKCTPVFLKSGGTYDFLVILYHIKLKIPQEELIKHYQSFTEILFTKGEKPEFQNVIYLENNREAITSFFENDDRHCEDYLRPYLEEMTEQK</sequence>
<evidence type="ECO:0000313" key="1">
    <source>
        <dbReference type="EMBL" id="MFD2760322.1"/>
    </source>
</evidence>
<dbReference type="RefSeq" id="WP_382391699.1">
    <property type="nucleotide sequence ID" value="NZ_JBHUNA010000008.1"/>
</dbReference>
<dbReference type="SUPFAM" id="SSF55811">
    <property type="entry name" value="Nudix"/>
    <property type="match status" value="1"/>
</dbReference>
<protein>
    <recommendedName>
        <fullName evidence="3">Nudix hydrolase domain-containing protein</fullName>
    </recommendedName>
</protein>
<evidence type="ECO:0000313" key="2">
    <source>
        <dbReference type="Proteomes" id="UP001597502"/>
    </source>
</evidence>
<organism evidence="1 2">
    <name type="scientific">Lentibacillus juripiscarius</name>
    <dbReference type="NCBI Taxonomy" id="257446"/>
    <lineage>
        <taxon>Bacteria</taxon>
        <taxon>Bacillati</taxon>
        <taxon>Bacillota</taxon>
        <taxon>Bacilli</taxon>
        <taxon>Bacillales</taxon>
        <taxon>Bacillaceae</taxon>
        <taxon>Lentibacillus</taxon>
    </lineage>
</organism>
<name>A0ABW5V2T7_9BACI</name>